<feature type="domain" description="Transcription regulator TrmB N-terminal" evidence="1">
    <location>
        <begin position="10"/>
        <end position="74"/>
    </location>
</feature>
<dbReference type="AlphaFoldDB" id="A0A3M8B7V2"/>
<reference evidence="3 4" key="1">
    <citation type="submission" date="2018-10" db="EMBL/GenBank/DDBJ databases">
        <title>Phylogenomics of Brevibacillus.</title>
        <authorList>
            <person name="Dunlap C."/>
        </authorList>
    </citation>
    <scope>NUCLEOTIDE SEQUENCE [LARGE SCALE GENOMIC DNA]</scope>
    <source>
        <strain evidence="3 4">DSM 100115</strain>
    </source>
</reference>
<feature type="domain" description="Transcription regulator TrmB C-terminal" evidence="2">
    <location>
        <begin position="110"/>
        <end position="206"/>
    </location>
</feature>
<dbReference type="OrthoDB" id="1493540at2"/>
<evidence type="ECO:0000313" key="4">
    <source>
        <dbReference type="Proteomes" id="UP000268829"/>
    </source>
</evidence>
<dbReference type="SUPFAM" id="SSF56024">
    <property type="entry name" value="Phospholipase D/nuclease"/>
    <property type="match status" value="1"/>
</dbReference>
<name>A0A3M8B7V2_9BACL</name>
<dbReference type="Pfam" id="PF01978">
    <property type="entry name" value="TrmB"/>
    <property type="match status" value="1"/>
</dbReference>
<organism evidence="3 4">
    <name type="scientific">Brevibacillus gelatini</name>
    <dbReference type="NCBI Taxonomy" id="1655277"/>
    <lineage>
        <taxon>Bacteria</taxon>
        <taxon>Bacillati</taxon>
        <taxon>Bacillota</taxon>
        <taxon>Bacilli</taxon>
        <taxon>Bacillales</taxon>
        <taxon>Paenibacillaceae</taxon>
        <taxon>Brevibacillus</taxon>
    </lineage>
</organism>
<comment type="caution">
    <text evidence="3">The sequence shown here is derived from an EMBL/GenBank/DDBJ whole genome shotgun (WGS) entry which is preliminary data.</text>
</comment>
<dbReference type="SUPFAM" id="SSF46785">
    <property type="entry name" value="Winged helix' DNA-binding domain"/>
    <property type="match status" value="1"/>
</dbReference>
<evidence type="ECO:0000259" key="2">
    <source>
        <dbReference type="Pfam" id="PF11495"/>
    </source>
</evidence>
<dbReference type="PANTHER" id="PTHR34293">
    <property type="entry name" value="HTH-TYPE TRANSCRIPTIONAL REGULATOR TRMBL2"/>
    <property type="match status" value="1"/>
</dbReference>
<dbReference type="PANTHER" id="PTHR34293:SF1">
    <property type="entry name" value="HTH-TYPE TRANSCRIPTIONAL REGULATOR TRMBL2"/>
    <property type="match status" value="1"/>
</dbReference>
<dbReference type="RefSeq" id="WP_122903913.1">
    <property type="nucleotide sequence ID" value="NZ_RHHS01000015.1"/>
</dbReference>
<dbReference type="InterPro" id="IPR036390">
    <property type="entry name" value="WH_DNA-bd_sf"/>
</dbReference>
<dbReference type="Proteomes" id="UP000268829">
    <property type="component" value="Unassembled WGS sequence"/>
</dbReference>
<dbReference type="EMBL" id="RHHS01000015">
    <property type="protein sequence ID" value="RNB59077.1"/>
    <property type="molecule type" value="Genomic_DNA"/>
</dbReference>
<dbReference type="Pfam" id="PF11495">
    <property type="entry name" value="Regulator_TrmB"/>
    <property type="match status" value="1"/>
</dbReference>
<dbReference type="Gene3D" id="1.10.10.10">
    <property type="entry name" value="Winged helix-like DNA-binding domain superfamily/Winged helix DNA-binding domain"/>
    <property type="match status" value="1"/>
</dbReference>
<protein>
    <submittedName>
        <fullName evidence="3">TrmB family transcriptional regulator</fullName>
    </submittedName>
</protein>
<accession>A0A3M8B7V2</accession>
<evidence type="ECO:0000313" key="3">
    <source>
        <dbReference type="EMBL" id="RNB59077.1"/>
    </source>
</evidence>
<dbReference type="InterPro" id="IPR021586">
    <property type="entry name" value="Tscrpt_reg_TrmB_C"/>
</dbReference>
<dbReference type="InterPro" id="IPR051797">
    <property type="entry name" value="TrmB-like"/>
</dbReference>
<dbReference type="CDD" id="cd09124">
    <property type="entry name" value="PLDc_like_TrmB_middle"/>
    <property type="match status" value="1"/>
</dbReference>
<gene>
    <name evidence="3" type="ORF">EDM57_06280</name>
</gene>
<evidence type="ECO:0000259" key="1">
    <source>
        <dbReference type="Pfam" id="PF01978"/>
    </source>
</evidence>
<proteinExistence type="predicted"/>
<sequence length="279" mass="31789">MEALLDKFEQIGFSKNEAKVYVTLLKEPLLNGYEISKKSAVPRSMVYAVIAKLVSKQAIVELRTEPPTYRPVPIKELMANLKKQHEETIDYLEQELAAMEKPVEVHVIQHMEERANILAAMQSLLRSAKKEVWLSAWDEELDELRDAAEAAAAQGVTMFSLLFADQETSSFGHAFYHRQNSSSIERQRMGQRLTIVISDDKQVLIGSFMDGQVPQAIQTTDPMLVLLAKEYIRHDMMLKVVSAKLGNETLDSMWQGDDLLTYIVHNIKKEQHDKTERKG</sequence>
<keyword evidence="4" id="KW-1185">Reference proteome</keyword>
<dbReference type="InterPro" id="IPR036388">
    <property type="entry name" value="WH-like_DNA-bd_sf"/>
</dbReference>
<dbReference type="InterPro" id="IPR002831">
    <property type="entry name" value="Tscrpt_reg_TrmB_N"/>
</dbReference>